<dbReference type="PATRIC" id="fig|1125725.3.peg.429"/>
<dbReference type="Proteomes" id="UP000016646">
    <property type="component" value="Unassembled WGS sequence"/>
</dbReference>
<name>U2LE65_TRESO</name>
<accession>U2LE65</accession>
<organism evidence="2 4">
    <name type="scientific">Treponema socranskii subsp. socranskii VPI DR56BR1116 = ATCC 35536</name>
    <dbReference type="NCBI Taxonomy" id="1125725"/>
    <lineage>
        <taxon>Bacteria</taxon>
        <taxon>Pseudomonadati</taxon>
        <taxon>Spirochaetota</taxon>
        <taxon>Spirochaetia</taxon>
        <taxon>Spirochaetales</taxon>
        <taxon>Treponemataceae</taxon>
        <taxon>Treponema</taxon>
    </lineage>
</organism>
<comment type="caution">
    <text evidence="2">The sequence shown here is derived from an EMBL/GenBank/DDBJ whole genome shotgun (WGS) entry which is preliminary data.</text>
</comment>
<feature type="region of interest" description="Disordered" evidence="1">
    <location>
        <begin position="17"/>
        <end position="38"/>
    </location>
</feature>
<protein>
    <submittedName>
        <fullName evidence="2">PF11175 family protein</fullName>
    </submittedName>
</protein>
<evidence type="ECO:0000256" key="1">
    <source>
        <dbReference type="SAM" id="MobiDB-lite"/>
    </source>
</evidence>
<dbReference type="EMBL" id="AVQI01000050">
    <property type="protein sequence ID" value="ERK02576.1"/>
    <property type="molecule type" value="Genomic_DNA"/>
</dbReference>
<evidence type="ECO:0000313" key="2">
    <source>
        <dbReference type="EMBL" id="ERF61625.1"/>
    </source>
</evidence>
<gene>
    <name evidence="3" type="ORF">HMPREF0860_0115</name>
    <name evidence="2" type="ORF">HMPREF1325_2362</name>
</gene>
<reference evidence="4 5" key="1">
    <citation type="submission" date="2013-08" db="EMBL/GenBank/DDBJ databases">
        <authorList>
            <person name="Durkin A.S."/>
            <person name="Haft D.R."/>
            <person name="McCorrison J."/>
            <person name="Torralba M."/>
            <person name="Gillis M."/>
            <person name="Haft D.H."/>
            <person name="Methe B."/>
            <person name="Sutton G."/>
            <person name="Nelson K.E."/>
        </authorList>
    </citation>
    <scope>NUCLEOTIDE SEQUENCE [LARGE SCALE GENOMIC DNA]</scope>
    <source>
        <strain evidence="3 5">ATCC 35536</strain>
        <strain evidence="2 4">VPI DR56BR1116</strain>
    </source>
</reference>
<dbReference type="InterPro" id="IPR021345">
    <property type="entry name" value="DUF2961"/>
</dbReference>
<evidence type="ECO:0000313" key="5">
    <source>
        <dbReference type="Proteomes" id="UP000016646"/>
    </source>
</evidence>
<dbReference type="STRING" id="1125725.HMPREF1325_2362"/>
<dbReference type="OrthoDB" id="2518538at2"/>
<dbReference type="RefSeq" id="WP_021329502.1">
    <property type="nucleotide sequence ID" value="NZ_AUZJ01000009.1"/>
</dbReference>
<dbReference type="EMBL" id="AUZJ01000009">
    <property type="protein sequence ID" value="ERF61625.1"/>
    <property type="molecule type" value="Genomic_DNA"/>
</dbReference>
<evidence type="ECO:0000313" key="4">
    <source>
        <dbReference type="Proteomes" id="UP000016412"/>
    </source>
</evidence>
<dbReference type="Proteomes" id="UP000016412">
    <property type="component" value="Unassembled WGS sequence"/>
</dbReference>
<keyword evidence="5" id="KW-1185">Reference proteome</keyword>
<dbReference type="eggNOG" id="COG4733">
    <property type="taxonomic scope" value="Bacteria"/>
</dbReference>
<dbReference type="AlphaFoldDB" id="U2LE65"/>
<dbReference type="Pfam" id="PF11175">
    <property type="entry name" value="DUF2961"/>
    <property type="match status" value="1"/>
</dbReference>
<dbReference type="Gene3D" id="2.60.120.1390">
    <property type="match status" value="1"/>
</dbReference>
<sequence>MLERNLSNLAVLDSAESRSISAENPTGEKGKGGTASSVLGKGRKGKAYLDLEAGKETTLADIYGSGIIRHIWITVQDCSPAGEFVLRDLVLRMYWDGSDEPAVESPLGDFFCCGFSAKCVVNSLPIVVAPYGGFNCFFPMPFRKRARITIENQHGGLIHAFFYTVNYTLESVPENAAYFYAQWRRTKYSVIGEDYIIVDNIKGDGHYVGTYLAWTALERYWWGEGEIKMYIDGDTEYPTICGTGVEDYVGGAWGFYEKDRYGSMSRKETTYCTPFMGYPYHSTVSATVPIYGFDAVPAHGLYRWHIMDPIRFKKDLKVTVQQIGHNGEHLFERADDIASVAYWYQIGKAQPFPCLLSRADRVPR</sequence>
<proteinExistence type="predicted"/>
<evidence type="ECO:0000313" key="3">
    <source>
        <dbReference type="EMBL" id="ERK02576.1"/>
    </source>
</evidence>